<gene>
    <name evidence="1" type="ORF">E7272_07570</name>
</gene>
<dbReference type="Proteomes" id="UP000766246">
    <property type="component" value="Unassembled WGS sequence"/>
</dbReference>
<sequence>MEEALNDLQSLDKTQKVQVVKAIKKVSTNPLSKSEGGYGNPLGNRGGINLTGLYKIKLLKLGIRVVYKLEKTETEMLIIVVGMRSDEEVYKEADKRISK</sequence>
<reference evidence="1" key="1">
    <citation type="submission" date="2019-04" db="EMBL/GenBank/DDBJ databases">
        <title>Evolution of Biomass-Degrading Anaerobic Consortia Revealed by Metagenomics.</title>
        <authorList>
            <person name="Peng X."/>
        </authorList>
    </citation>
    <scope>NUCLEOTIDE SEQUENCE</scope>
    <source>
        <strain evidence="1">SIG311</strain>
    </source>
</reference>
<proteinExistence type="predicted"/>
<dbReference type="AlphaFoldDB" id="A0A927UC33"/>
<organism evidence="1 2">
    <name type="scientific">Pseudobutyrivibrio ruminis</name>
    <dbReference type="NCBI Taxonomy" id="46206"/>
    <lineage>
        <taxon>Bacteria</taxon>
        <taxon>Bacillati</taxon>
        <taxon>Bacillota</taxon>
        <taxon>Clostridia</taxon>
        <taxon>Lachnospirales</taxon>
        <taxon>Lachnospiraceae</taxon>
        <taxon>Pseudobutyrivibrio</taxon>
    </lineage>
</organism>
<comment type="caution">
    <text evidence="1">The sequence shown here is derived from an EMBL/GenBank/DDBJ whole genome shotgun (WGS) entry which is preliminary data.</text>
</comment>
<dbReference type="SUPFAM" id="SSF143011">
    <property type="entry name" value="RelE-like"/>
    <property type="match status" value="1"/>
</dbReference>
<dbReference type="EMBL" id="SVER01000017">
    <property type="protein sequence ID" value="MBE5919690.1"/>
    <property type="molecule type" value="Genomic_DNA"/>
</dbReference>
<evidence type="ECO:0000313" key="2">
    <source>
        <dbReference type="Proteomes" id="UP000766246"/>
    </source>
</evidence>
<name>A0A927UC33_9FIRM</name>
<evidence type="ECO:0000313" key="1">
    <source>
        <dbReference type="EMBL" id="MBE5919690.1"/>
    </source>
</evidence>
<accession>A0A927UC33</accession>
<dbReference type="InterPro" id="IPR035093">
    <property type="entry name" value="RelE/ParE_toxin_dom_sf"/>
</dbReference>
<dbReference type="Gene3D" id="3.30.2310.20">
    <property type="entry name" value="RelE-like"/>
    <property type="match status" value="1"/>
</dbReference>
<protein>
    <submittedName>
        <fullName evidence="1">Type II toxin-antitoxin system RelE/ParE family toxin</fullName>
    </submittedName>
</protein>